<feature type="transmembrane region" description="Helical" evidence="7">
    <location>
        <begin position="157"/>
        <end position="179"/>
    </location>
</feature>
<dbReference type="SUPFAM" id="SSF116726">
    <property type="entry name" value="TrkA C-terminal domain-like"/>
    <property type="match status" value="2"/>
</dbReference>
<feature type="transmembrane region" description="Helical" evidence="7">
    <location>
        <begin position="505"/>
        <end position="528"/>
    </location>
</feature>
<dbReference type="PANTHER" id="PTHR43652:SF2">
    <property type="entry name" value="BASIC AMINO ACID ANTIPORTER YFCC-RELATED"/>
    <property type="match status" value="1"/>
</dbReference>
<feature type="transmembrane region" description="Helical" evidence="7">
    <location>
        <begin position="596"/>
        <end position="616"/>
    </location>
</feature>
<feature type="domain" description="RCK C-terminal" evidence="8">
    <location>
        <begin position="226"/>
        <end position="310"/>
    </location>
</feature>
<feature type="transmembrane region" description="Helical" evidence="7">
    <location>
        <begin position="191"/>
        <end position="213"/>
    </location>
</feature>
<dbReference type="PANTHER" id="PTHR43652">
    <property type="entry name" value="BASIC AMINO ACID ANTIPORTER YFCC-RELATED"/>
    <property type="match status" value="1"/>
</dbReference>
<evidence type="ECO:0000259" key="8">
    <source>
        <dbReference type="PROSITE" id="PS51202"/>
    </source>
</evidence>
<dbReference type="Gene3D" id="3.30.70.1450">
    <property type="entry name" value="Regulator of K+ conductance, C-terminal domain"/>
    <property type="match status" value="2"/>
</dbReference>
<feature type="transmembrane region" description="Helical" evidence="7">
    <location>
        <begin position="110"/>
        <end position="137"/>
    </location>
</feature>
<keyword evidence="6 7" id="KW-0472">Membrane</keyword>
<feature type="transmembrane region" description="Helical" evidence="7">
    <location>
        <begin position="70"/>
        <end position="89"/>
    </location>
</feature>
<evidence type="ECO:0000256" key="5">
    <source>
        <dbReference type="ARBA" id="ARBA00022989"/>
    </source>
</evidence>
<feature type="transmembrane region" description="Helical" evidence="7">
    <location>
        <begin position="32"/>
        <end position="50"/>
    </location>
</feature>
<keyword evidence="4" id="KW-0677">Repeat</keyword>
<dbReference type="InterPro" id="IPR051679">
    <property type="entry name" value="DASS-Related_Transporters"/>
</dbReference>
<dbReference type="RefSeq" id="WP_115935787.1">
    <property type="nucleotide sequence ID" value="NZ_QRDW01000002.1"/>
</dbReference>
<feature type="transmembrane region" description="Helical" evidence="7">
    <location>
        <begin position="6"/>
        <end position="25"/>
    </location>
</feature>
<dbReference type="AlphaFoldDB" id="A0A3D9HTN2"/>
<protein>
    <submittedName>
        <fullName evidence="9">TrkA family protein</fullName>
    </submittedName>
</protein>
<comment type="caution">
    <text evidence="9">The sequence shown here is derived from an EMBL/GenBank/DDBJ whole genome shotgun (WGS) entry which is preliminary data.</text>
</comment>
<evidence type="ECO:0000313" key="9">
    <source>
        <dbReference type="EMBL" id="RED52236.1"/>
    </source>
</evidence>
<name>A0A3D9HTN2_9PROT</name>
<reference evidence="9 10" key="1">
    <citation type="submission" date="2018-07" db="EMBL/GenBank/DDBJ databases">
        <title>Genomic Encyclopedia of Type Strains, Phase III (KMG-III): the genomes of soil and plant-associated and newly described type strains.</title>
        <authorList>
            <person name="Whitman W."/>
        </authorList>
    </citation>
    <scope>NUCLEOTIDE SEQUENCE [LARGE SCALE GENOMIC DNA]</scope>
    <source>
        <strain evidence="9 10">CECT 8488</strain>
    </source>
</reference>
<comment type="subcellular location">
    <subcellularLocation>
        <location evidence="1">Membrane</location>
        <topology evidence="1">Multi-pass membrane protein</topology>
    </subcellularLocation>
</comment>
<keyword evidence="2" id="KW-0813">Transport</keyword>
<evidence type="ECO:0000256" key="6">
    <source>
        <dbReference type="ARBA" id="ARBA00023136"/>
    </source>
</evidence>
<evidence type="ECO:0000256" key="1">
    <source>
        <dbReference type="ARBA" id="ARBA00004141"/>
    </source>
</evidence>
<feature type="domain" description="RCK C-terminal" evidence="8">
    <location>
        <begin position="325"/>
        <end position="410"/>
    </location>
</feature>
<dbReference type="OrthoDB" id="9809303at2"/>
<feature type="transmembrane region" description="Helical" evidence="7">
    <location>
        <begin position="478"/>
        <end position="499"/>
    </location>
</feature>
<dbReference type="PROSITE" id="PS51202">
    <property type="entry name" value="RCK_C"/>
    <property type="match status" value="2"/>
</dbReference>
<accession>A0A3D9HTN2</accession>
<evidence type="ECO:0000256" key="7">
    <source>
        <dbReference type="SAM" id="Phobius"/>
    </source>
</evidence>
<gene>
    <name evidence="9" type="ORF">DFP90_102254</name>
</gene>
<dbReference type="Proteomes" id="UP000256845">
    <property type="component" value="Unassembled WGS sequence"/>
</dbReference>
<evidence type="ECO:0000256" key="3">
    <source>
        <dbReference type="ARBA" id="ARBA00022692"/>
    </source>
</evidence>
<dbReference type="GO" id="GO:0005886">
    <property type="term" value="C:plasma membrane"/>
    <property type="evidence" value="ECO:0007669"/>
    <property type="project" value="TreeGrafter"/>
</dbReference>
<evidence type="ECO:0000256" key="2">
    <source>
        <dbReference type="ARBA" id="ARBA00022448"/>
    </source>
</evidence>
<dbReference type="GO" id="GO:0006813">
    <property type="term" value="P:potassium ion transport"/>
    <property type="evidence" value="ECO:0007669"/>
    <property type="project" value="InterPro"/>
</dbReference>
<keyword evidence="10" id="KW-1185">Reference proteome</keyword>
<keyword evidence="3 7" id="KW-0812">Transmembrane</keyword>
<feature type="transmembrane region" description="Helical" evidence="7">
    <location>
        <begin position="449"/>
        <end position="466"/>
    </location>
</feature>
<dbReference type="GO" id="GO:0008324">
    <property type="term" value="F:monoatomic cation transmembrane transporter activity"/>
    <property type="evidence" value="ECO:0007669"/>
    <property type="project" value="InterPro"/>
</dbReference>
<proteinExistence type="predicted"/>
<organism evidence="9 10">
    <name type="scientific">Aestuariispira insulae</name>
    <dbReference type="NCBI Taxonomy" id="1461337"/>
    <lineage>
        <taxon>Bacteria</taxon>
        <taxon>Pseudomonadati</taxon>
        <taxon>Pseudomonadota</taxon>
        <taxon>Alphaproteobacteria</taxon>
        <taxon>Rhodospirillales</taxon>
        <taxon>Kiloniellaceae</taxon>
        <taxon>Aestuariispira</taxon>
    </lineage>
</organism>
<dbReference type="InterPro" id="IPR036721">
    <property type="entry name" value="RCK_C_sf"/>
</dbReference>
<dbReference type="InterPro" id="IPR006037">
    <property type="entry name" value="RCK_C"/>
</dbReference>
<dbReference type="InterPro" id="IPR004680">
    <property type="entry name" value="Cit_transptr-like_dom"/>
</dbReference>
<evidence type="ECO:0000313" key="10">
    <source>
        <dbReference type="Proteomes" id="UP000256845"/>
    </source>
</evidence>
<keyword evidence="5 7" id="KW-1133">Transmembrane helix</keyword>
<evidence type="ECO:0000256" key="4">
    <source>
        <dbReference type="ARBA" id="ARBA00022737"/>
    </source>
</evidence>
<dbReference type="EMBL" id="QRDW01000002">
    <property type="protein sequence ID" value="RED52236.1"/>
    <property type="molecule type" value="Genomic_DNA"/>
</dbReference>
<dbReference type="Pfam" id="PF03600">
    <property type="entry name" value="CitMHS"/>
    <property type="match status" value="1"/>
</dbReference>
<sequence length="618" mass="66181">MHFGDLAMFQMGAVYVLILITLVLYATEAMPLELTSFWVICSLLVLFHLFPVPDAYGNNQLSAKVLLSGFANPALLTVLALLVLGEGLARTGVLDSVAVFVHTVAKGRPGLAIAIALLVVVVVSAFLNNIPVVVIFVPIMQALASKIGKPSSRYMMSLSFAAILGGMTTLIGSSTNLLVSSALIKLGEPGFEFFSFTIPGLVVAGVGLIYVMFVQPLILPDRVTYDGEASGTSAKQFQAQVKVIAGSKLDGMASVSGFFPDLKGITVLMVIRNDEQFFPPYDDIVLNESDILVVAATRELLAELLGEDPALLRPDLANAKEYERKQIAQAWHKGEQTMAEAMVKPHSHYVGKTIKQIDFKRASNTMIIGIERRSSMKRTRVTETPLEAGDILLIQGEEQRMDDLRNNKDILLMEWSSSNLPKPYHAKRAALIFAGVVGCAGSGILPTEIAALAGAAVMVLGGALSLERAFKAIDPQIIMLIAAALSLGVAMEVTGGAAFLSHSMIVALGGASGPIILSAFFLLVAILANVMSTKATAVLFTPIAVAVARELNLPVEPFAVAVVFAANCSFASPVGYQTNLLVMAPGHYRFVDYIKYGTPLILICWLAFSLFAPWWYGL</sequence>
<dbReference type="Pfam" id="PF02080">
    <property type="entry name" value="TrkA_C"/>
    <property type="match status" value="2"/>
</dbReference>